<dbReference type="AlphaFoldDB" id="A0A811KCA9"/>
<gene>
    <name evidence="2" type="ORF">BOKJ2_LOCUS4798</name>
</gene>
<dbReference type="EMBL" id="CAJFCW020000002">
    <property type="protein sequence ID" value="CAG9098578.1"/>
    <property type="molecule type" value="Genomic_DNA"/>
</dbReference>
<keyword evidence="3" id="KW-1185">Reference proteome</keyword>
<comment type="caution">
    <text evidence="2">The sequence shown here is derived from an EMBL/GenBank/DDBJ whole genome shotgun (WGS) entry which is preliminary data.</text>
</comment>
<evidence type="ECO:0000313" key="2">
    <source>
        <dbReference type="EMBL" id="CAD5212997.1"/>
    </source>
</evidence>
<feature type="compositionally biased region" description="Basic and acidic residues" evidence="1">
    <location>
        <begin position="18"/>
        <end position="40"/>
    </location>
</feature>
<reference evidence="2" key="1">
    <citation type="submission" date="2020-09" db="EMBL/GenBank/DDBJ databases">
        <authorList>
            <person name="Kikuchi T."/>
        </authorList>
    </citation>
    <scope>NUCLEOTIDE SEQUENCE</scope>
    <source>
        <strain evidence="2">SH1</strain>
    </source>
</reference>
<dbReference type="Proteomes" id="UP000614601">
    <property type="component" value="Unassembled WGS sequence"/>
</dbReference>
<name>A0A811KCA9_9BILA</name>
<feature type="region of interest" description="Disordered" evidence="1">
    <location>
        <begin position="1"/>
        <end position="45"/>
    </location>
</feature>
<evidence type="ECO:0000313" key="3">
    <source>
        <dbReference type="Proteomes" id="UP000614601"/>
    </source>
</evidence>
<protein>
    <submittedName>
        <fullName evidence="2">Uncharacterized protein</fullName>
    </submittedName>
</protein>
<dbReference type="EMBL" id="CAJFDH010000002">
    <property type="protein sequence ID" value="CAD5212997.1"/>
    <property type="molecule type" value="Genomic_DNA"/>
</dbReference>
<organism evidence="2 3">
    <name type="scientific">Bursaphelenchus okinawaensis</name>
    <dbReference type="NCBI Taxonomy" id="465554"/>
    <lineage>
        <taxon>Eukaryota</taxon>
        <taxon>Metazoa</taxon>
        <taxon>Ecdysozoa</taxon>
        <taxon>Nematoda</taxon>
        <taxon>Chromadorea</taxon>
        <taxon>Rhabditida</taxon>
        <taxon>Tylenchina</taxon>
        <taxon>Tylenchomorpha</taxon>
        <taxon>Aphelenchoidea</taxon>
        <taxon>Aphelenchoididae</taxon>
        <taxon>Bursaphelenchus</taxon>
    </lineage>
</organism>
<sequence>MVENRPKTVANRPKLTLRRREHEKRGERPQMTRETNEKPPHGNCTASWTEELGPGSAFIPTKNIFSMTPPFSPPARLFSRIVK</sequence>
<evidence type="ECO:0000256" key="1">
    <source>
        <dbReference type="SAM" id="MobiDB-lite"/>
    </source>
</evidence>
<proteinExistence type="predicted"/>
<dbReference type="Proteomes" id="UP000783686">
    <property type="component" value="Unassembled WGS sequence"/>
</dbReference>
<accession>A0A811KCA9</accession>